<comment type="subcellular location">
    <subcellularLocation>
        <location evidence="1">Mitochondrion inner membrane</location>
        <topology evidence="1">Peripheral membrane protein</topology>
        <orientation evidence="1">Matrix side</orientation>
    </subcellularLocation>
</comment>
<evidence type="ECO:0000256" key="8">
    <source>
        <dbReference type="ARBA" id="ARBA00022982"/>
    </source>
</evidence>
<evidence type="ECO:0000256" key="12">
    <source>
        <dbReference type="ARBA" id="ARBA00032352"/>
    </source>
</evidence>
<comment type="subunit">
    <text evidence="3">Mammalian complex I is composed of 45 different subunits.</text>
</comment>
<gene>
    <name evidence="15" type="ORF">X975_14940</name>
</gene>
<reference evidence="15 16" key="1">
    <citation type="submission" date="2013-11" db="EMBL/GenBank/DDBJ databases">
        <title>Genome sequencing of Stegodyphus mimosarum.</title>
        <authorList>
            <person name="Bechsgaard J."/>
        </authorList>
    </citation>
    <scope>NUCLEOTIDE SEQUENCE [LARGE SCALE GENOMIC DNA]</scope>
</reference>
<feature type="non-terminal residue" evidence="15">
    <location>
        <position position="123"/>
    </location>
</feature>
<protein>
    <recommendedName>
        <fullName evidence="4">NADH dehydrogenase [ubiquinone] 1 alpha subcomplex subunit 6</fullName>
    </recommendedName>
    <alternativeName>
        <fullName evidence="11">Complex I-B14</fullName>
    </alternativeName>
    <alternativeName>
        <fullName evidence="12">NADH-ubiquinone oxidoreductase B14 subunit</fullName>
    </alternativeName>
</protein>
<comment type="similarity">
    <text evidence="2">Belongs to the complex I LYR family.</text>
</comment>
<evidence type="ECO:0000256" key="1">
    <source>
        <dbReference type="ARBA" id="ARBA00004443"/>
    </source>
</evidence>
<keyword evidence="10" id="KW-0472">Membrane</keyword>
<evidence type="ECO:0000256" key="9">
    <source>
        <dbReference type="ARBA" id="ARBA00023128"/>
    </source>
</evidence>
<dbReference type="InterPro" id="IPR045299">
    <property type="entry name" value="Complex1_LYR_NDUFA6_LYRM6"/>
</dbReference>
<keyword evidence="5" id="KW-0813">Transport</keyword>
<dbReference type="InterPro" id="IPR008011">
    <property type="entry name" value="Complex1_LYR_dom"/>
</dbReference>
<dbReference type="GO" id="GO:0005743">
    <property type="term" value="C:mitochondrial inner membrane"/>
    <property type="evidence" value="ECO:0007669"/>
    <property type="project" value="UniProtKB-SubCell"/>
</dbReference>
<evidence type="ECO:0000256" key="10">
    <source>
        <dbReference type="ARBA" id="ARBA00023136"/>
    </source>
</evidence>
<evidence type="ECO:0000256" key="13">
    <source>
        <dbReference type="ARBA" id="ARBA00046116"/>
    </source>
</evidence>
<evidence type="ECO:0000256" key="5">
    <source>
        <dbReference type="ARBA" id="ARBA00022448"/>
    </source>
</evidence>
<evidence type="ECO:0000256" key="11">
    <source>
        <dbReference type="ARBA" id="ARBA00030213"/>
    </source>
</evidence>
<dbReference type="STRING" id="407821.A0A087T2X5"/>
<dbReference type="EMBL" id="KK113148">
    <property type="protein sequence ID" value="KFM59464.1"/>
    <property type="molecule type" value="Genomic_DNA"/>
</dbReference>
<keyword evidence="6" id="KW-0679">Respiratory chain</keyword>
<evidence type="ECO:0000256" key="3">
    <source>
        <dbReference type="ARBA" id="ARBA00011790"/>
    </source>
</evidence>
<dbReference type="OrthoDB" id="14535at2759"/>
<dbReference type="GO" id="GO:0045271">
    <property type="term" value="C:respiratory chain complex I"/>
    <property type="evidence" value="ECO:0007669"/>
    <property type="project" value="InterPro"/>
</dbReference>
<evidence type="ECO:0000256" key="6">
    <source>
        <dbReference type="ARBA" id="ARBA00022660"/>
    </source>
</evidence>
<keyword evidence="15" id="KW-0830">Ubiquinone</keyword>
<dbReference type="OMA" id="FWKQTTH"/>
<evidence type="ECO:0000313" key="16">
    <source>
        <dbReference type="Proteomes" id="UP000054359"/>
    </source>
</evidence>
<keyword evidence="8" id="KW-0249">Electron transport</keyword>
<evidence type="ECO:0000256" key="2">
    <source>
        <dbReference type="ARBA" id="ARBA00009508"/>
    </source>
</evidence>
<keyword evidence="7" id="KW-0999">Mitochondrion inner membrane</keyword>
<dbReference type="InterPro" id="IPR016488">
    <property type="entry name" value="NADH_Ub_cplx-1_asu_su-6"/>
</dbReference>
<dbReference type="PANTHER" id="PTHR12964:SF0">
    <property type="entry name" value="NADH DEHYDROGENASE [UBIQUINONE] 1 ALPHA SUBCOMPLEX SUBUNIT 6"/>
    <property type="match status" value="1"/>
</dbReference>
<feature type="domain" description="Complex 1 LYR protein" evidence="14">
    <location>
        <begin position="27"/>
        <end position="87"/>
    </location>
</feature>
<proteinExistence type="inferred from homology"/>
<keyword evidence="9" id="KW-0496">Mitochondrion</keyword>
<evidence type="ECO:0000313" key="15">
    <source>
        <dbReference type="EMBL" id="KFM59464.1"/>
    </source>
</evidence>
<organism evidence="15 16">
    <name type="scientific">Stegodyphus mimosarum</name>
    <name type="common">African social velvet spider</name>
    <dbReference type="NCBI Taxonomy" id="407821"/>
    <lineage>
        <taxon>Eukaryota</taxon>
        <taxon>Metazoa</taxon>
        <taxon>Ecdysozoa</taxon>
        <taxon>Arthropoda</taxon>
        <taxon>Chelicerata</taxon>
        <taxon>Arachnida</taxon>
        <taxon>Araneae</taxon>
        <taxon>Araneomorphae</taxon>
        <taxon>Entelegynae</taxon>
        <taxon>Eresoidea</taxon>
        <taxon>Eresidae</taxon>
        <taxon>Stegodyphus</taxon>
    </lineage>
</organism>
<sequence>MASSVARTATKQARPIISATRDDAKRNVLRLYKSWQRQLLYIIQVHNLPITLKMGRERIKEEFLKHKDVTDIRVIDMLVAKGRMELTETVQVWKQKCHVMAYFKDTVEPKPKDFLGRFYSGLE</sequence>
<comment type="function">
    <text evidence="13">Accessory subunit of the mitochondrial membrane respiratory chain NADH dehydrogenase (Complex I), that is believed to be not involved in catalysis. Required for proper complex I assembly. Complex I functions in the transfer of electrons from NADH to the respiratory chain. The immediate electron acceptor for the enzyme is believed to be ubiquinone.</text>
</comment>
<dbReference type="Pfam" id="PF05347">
    <property type="entry name" value="Complex1_LYR"/>
    <property type="match status" value="1"/>
</dbReference>
<evidence type="ECO:0000256" key="4">
    <source>
        <dbReference type="ARBA" id="ARBA00016386"/>
    </source>
</evidence>
<keyword evidence="16" id="KW-1185">Reference proteome</keyword>
<dbReference type="AlphaFoldDB" id="A0A087T2X5"/>
<dbReference type="PIRSF" id="PIRSF006643">
    <property type="entry name" value="NDUA6"/>
    <property type="match status" value="1"/>
</dbReference>
<dbReference type="CDD" id="cd20266">
    <property type="entry name" value="Complex1_LYR_NDUFA6_LYRM6"/>
    <property type="match status" value="1"/>
</dbReference>
<dbReference type="GO" id="GO:0006979">
    <property type="term" value="P:response to oxidative stress"/>
    <property type="evidence" value="ECO:0007669"/>
    <property type="project" value="TreeGrafter"/>
</dbReference>
<accession>A0A087T2X5</accession>
<name>A0A087T2X5_STEMI</name>
<evidence type="ECO:0000259" key="14">
    <source>
        <dbReference type="Pfam" id="PF05347"/>
    </source>
</evidence>
<evidence type="ECO:0000256" key="7">
    <source>
        <dbReference type="ARBA" id="ARBA00022792"/>
    </source>
</evidence>
<dbReference type="PANTHER" id="PTHR12964">
    <property type="entry name" value="NADH-UBIQUINONE OXIDOREDUCTASE B14 SUBUNIT"/>
    <property type="match status" value="1"/>
</dbReference>
<dbReference type="Proteomes" id="UP000054359">
    <property type="component" value="Unassembled WGS sequence"/>
</dbReference>